<feature type="domain" description="NAB" evidence="4">
    <location>
        <begin position="7"/>
        <end position="87"/>
    </location>
</feature>
<accession>A0A834TB83</accession>
<dbReference type="InterPro" id="IPR011684">
    <property type="entry name" value="NAB"/>
</dbReference>
<name>A0A834TB83_9FABA</name>
<dbReference type="EMBL" id="JAAIUW010000008">
    <property type="protein sequence ID" value="KAF7818246.1"/>
    <property type="molecule type" value="Genomic_DNA"/>
</dbReference>
<evidence type="ECO:0000259" key="4">
    <source>
        <dbReference type="PROSITE" id="PS51774"/>
    </source>
</evidence>
<sequence length="250" mass="29646">MSMRKDEPWWLHNNCTSRRSSWLQSTIAELNEKTNAILKLIEEDADSFAQRAEMYYKKRPQLISMLQHLYRTHRSLAERYDQLKFTSPRCQSHNSLAFTDRNYDSYSEICDVEESVDSEIDDSDLELEQAATTNFTKQCDEIERLREEIRTYKDQLKQKDGLSDQVSILKGEIEGLREENVAYKDQLKEKDEEKMEVIRQLSLAIDILKQENVKMRDFIAKRWRNPFQFRQLKRALSQKLFNASQGTSLV</sequence>
<dbReference type="OrthoDB" id="2019833at2759"/>
<evidence type="ECO:0000256" key="3">
    <source>
        <dbReference type="SAM" id="Coils"/>
    </source>
</evidence>
<dbReference type="Proteomes" id="UP000634136">
    <property type="component" value="Unassembled WGS sequence"/>
</dbReference>
<dbReference type="GO" id="GO:0003779">
    <property type="term" value="F:actin binding"/>
    <property type="evidence" value="ECO:0007669"/>
    <property type="project" value="InterPro"/>
</dbReference>
<dbReference type="PROSITE" id="PS51774">
    <property type="entry name" value="NAB"/>
    <property type="match status" value="1"/>
</dbReference>
<evidence type="ECO:0000313" key="6">
    <source>
        <dbReference type="Proteomes" id="UP000634136"/>
    </source>
</evidence>
<dbReference type="PANTHER" id="PTHR32258">
    <property type="entry name" value="PROTEIN NETWORKED 4A"/>
    <property type="match status" value="1"/>
</dbReference>
<keyword evidence="1 3" id="KW-0175">Coiled coil</keyword>
<dbReference type="InterPro" id="IPR051861">
    <property type="entry name" value="NET_actin-binding_domain"/>
</dbReference>
<reference evidence="5" key="1">
    <citation type="submission" date="2020-09" db="EMBL/GenBank/DDBJ databases">
        <title>Genome-Enabled Discovery of Anthraquinone Biosynthesis in Senna tora.</title>
        <authorList>
            <person name="Kang S.-H."/>
            <person name="Pandey R.P."/>
            <person name="Lee C.-M."/>
            <person name="Sim J.-S."/>
            <person name="Jeong J.-T."/>
            <person name="Choi B.-S."/>
            <person name="Jung M."/>
            <person name="Ginzburg D."/>
            <person name="Zhao K."/>
            <person name="Won S.Y."/>
            <person name="Oh T.-J."/>
            <person name="Yu Y."/>
            <person name="Kim N.-H."/>
            <person name="Lee O.R."/>
            <person name="Lee T.-H."/>
            <person name="Bashyal P."/>
            <person name="Kim T.-S."/>
            <person name="Lee W.-H."/>
            <person name="Kawkins C."/>
            <person name="Kim C.-K."/>
            <person name="Kim J.S."/>
            <person name="Ahn B.O."/>
            <person name="Rhee S.Y."/>
            <person name="Sohng J.K."/>
        </authorList>
    </citation>
    <scope>NUCLEOTIDE SEQUENCE</scope>
    <source>
        <tissue evidence="5">Leaf</tissue>
    </source>
</reference>
<dbReference type="Pfam" id="PF07765">
    <property type="entry name" value="KIP1"/>
    <property type="match status" value="1"/>
</dbReference>
<gene>
    <name evidence="5" type="ORF">G2W53_023701</name>
</gene>
<protein>
    <submittedName>
        <fullName evidence="5">Protein NETWORKED 3A-like</fullName>
    </submittedName>
</protein>
<dbReference type="GO" id="GO:0005774">
    <property type="term" value="C:vacuolar membrane"/>
    <property type="evidence" value="ECO:0007669"/>
    <property type="project" value="TreeGrafter"/>
</dbReference>
<keyword evidence="6" id="KW-1185">Reference proteome</keyword>
<dbReference type="AlphaFoldDB" id="A0A834TB83"/>
<comment type="similarity">
    <text evidence="2">Belongs to the NET family.</text>
</comment>
<evidence type="ECO:0000256" key="1">
    <source>
        <dbReference type="ARBA" id="ARBA00023054"/>
    </source>
</evidence>
<comment type="caution">
    <text evidence="5">The sequence shown here is derived from an EMBL/GenBank/DDBJ whole genome shotgun (WGS) entry which is preliminary data.</text>
</comment>
<evidence type="ECO:0000256" key="2">
    <source>
        <dbReference type="ARBA" id="ARBA00038006"/>
    </source>
</evidence>
<organism evidence="5 6">
    <name type="scientific">Senna tora</name>
    <dbReference type="NCBI Taxonomy" id="362788"/>
    <lineage>
        <taxon>Eukaryota</taxon>
        <taxon>Viridiplantae</taxon>
        <taxon>Streptophyta</taxon>
        <taxon>Embryophyta</taxon>
        <taxon>Tracheophyta</taxon>
        <taxon>Spermatophyta</taxon>
        <taxon>Magnoliopsida</taxon>
        <taxon>eudicotyledons</taxon>
        <taxon>Gunneridae</taxon>
        <taxon>Pentapetalae</taxon>
        <taxon>rosids</taxon>
        <taxon>fabids</taxon>
        <taxon>Fabales</taxon>
        <taxon>Fabaceae</taxon>
        <taxon>Caesalpinioideae</taxon>
        <taxon>Cassia clade</taxon>
        <taxon>Senna</taxon>
    </lineage>
</organism>
<proteinExistence type="inferred from homology"/>
<feature type="coiled-coil region" evidence="3">
    <location>
        <begin position="135"/>
        <end position="200"/>
    </location>
</feature>
<evidence type="ECO:0000313" key="5">
    <source>
        <dbReference type="EMBL" id="KAF7818246.1"/>
    </source>
</evidence>
<dbReference type="PANTHER" id="PTHR32258:SF28">
    <property type="entry name" value="PROTEIN NETWORKED 3A-RELATED"/>
    <property type="match status" value="1"/>
</dbReference>